<dbReference type="AlphaFoldDB" id="H6SMN5"/>
<evidence type="ECO:0000256" key="5">
    <source>
        <dbReference type="ARBA" id="ARBA00023136"/>
    </source>
</evidence>
<dbReference type="InterPro" id="IPR000620">
    <property type="entry name" value="EamA_dom"/>
</dbReference>
<keyword evidence="9" id="KW-1185">Reference proteome</keyword>
<gene>
    <name evidence="8" type="ORF">RSPPHO_02544</name>
</gene>
<feature type="transmembrane region" description="Helical" evidence="6">
    <location>
        <begin position="177"/>
        <end position="193"/>
    </location>
</feature>
<dbReference type="InterPro" id="IPR050638">
    <property type="entry name" value="AA-Vitamin_Transporters"/>
</dbReference>
<dbReference type="PATRIC" id="fig|1150469.3.peg.2895"/>
<dbReference type="PANTHER" id="PTHR32322:SF2">
    <property type="entry name" value="EAMA DOMAIN-CONTAINING PROTEIN"/>
    <property type="match status" value="1"/>
</dbReference>
<feature type="domain" description="EamA" evidence="7">
    <location>
        <begin position="27"/>
        <end position="159"/>
    </location>
</feature>
<evidence type="ECO:0000259" key="7">
    <source>
        <dbReference type="Pfam" id="PF00892"/>
    </source>
</evidence>
<dbReference type="HOGENOM" id="CLU_033863_4_4_5"/>
<evidence type="ECO:0000256" key="1">
    <source>
        <dbReference type="ARBA" id="ARBA00004141"/>
    </source>
</evidence>
<dbReference type="SUPFAM" id="SSF103481">
    <property type="entry name" value="Multidrug resistance efflux transporter EmrE"/>
    <property type="match status" value="2"/>
</dbReference>
<evidence type="ECO:0000256" key="6">
    <source>
        <dbReference type="SAM" id="Phobius"/>
    </source>
</evidence>
<feature type="transmembrane region" description="Helical" evidence="6">
    <location>
        <begin position="293"/>
        <end position="310"/>
    </location>
</feature>
<feature type="transmembrane region" description="Helical" evidence="6">
    <location>
        <begin position="235"/>
        <end position="256"/>
    </location>
</feature>
<feature type="transmembrane region" description="Helical" evidence="6">
    <location>
        <begin position="268"/>
        <end position="287"/>
    </location>
</feature>
<evidence type="ECO:0000256" key="3">
    <source>
        <dbReference type="ARBA" id="ARBA00022692"/>
    </source>
</evidence>
<dbReference type="Proteomes" id="UP000033220">
    <property type="component" value="Chromosome DSM 122"/>
</dbReference>
<feature type="domain" description="EamA" evidence="7">
    <location>
        <begin position="175"/>
        <end position="310"/>
    </location>
</feature>
<comment type="similarity">
    <text evidence="2">Belongs to the EamA transporter family.</text>
</comment>
<accession>H6SMN5</accession>
<keyword evidence="3 6" id="KW-0812">Transmembrane</keyword>
<comment type="subcellular location">
    <subcellularLocation>
        <location evidence="1">Membrane</location>
        <topology evidence="1">Multi-pass membrane protein</topology>
    </subcellularLocation>
</comment>
<organism evidence="8 9">
    <name type="scientific">Pararhodospirillum photometricum DSM 122</name>
    <dbReference type="NCBI Taxonomy" id="1150469"/>
    <lineage>
        <taxon>Bacteria</taxon>
        <taxon>Pseudomonadati</taxon>
        <taxon>Pseudomonadota</taxon>
        <taxon>Alphaproteobacteria</taxon>
        <taxon>Rhodospirillales</taxon>
        <taxon>Rhodospirillaceae</taxon>
        <taxon>Pararhodospirillum</taxon>
    </lineage>
</organism>
<keyword evidence="4 6" id="KW-1133">Transmembrane helix</keyword>
<evidence type="ECO:0000256" key="2">
    <source>
        <dbReference type="ARBA" id="ARBA00007362"/>
    </source>
</evidence>
<feature type="transmembrane region" description="Helical" evidence="6">
    <location>
        <begin position="115"/>
        <end position="136"/>
    </location>
</feature>
<feature type="transmembrane region" description="Helical" evidence="6">
    <location>
        <begin position="58"/>
        <end position="77"/>
    </location>
</feature>
<reference evidence="8 9" key="1">
    <citation type="submission" date="2012-02" db="EMBL/GenBank/DDBJ databases">
        <title>Shotgun genome sequence of Phaeospirillum photometricum DSM 122.</title>
        <authorList>
            <person name="Duquesne K."/>
            <person name="Sturgis J."/>
        </authorList>
    </citation>
    <scope>NUCLEOTIDE SEQUENCE [LARGE SCALE GENOMIC DNA]</scope>
    <source>
        <strain evidence="9">DSM122</strain>
    </source>
</reference>
<proteinExistence type="inferred from homology"/>
<sequence>MGRDCPRTSRRKDPRMTRRSLLGAAPVLLSLAAFFWATNAIVGKIAAQSGIPPIGFAFWRWALAIVLILPLTGRSLWEHRAVLRRDGPFLLLLGALSAGAYNALMYAALATSTAINVSLVGASMPIMMVVLARLVLKDRLGKRQMAGIALSFLGVLLVVAQGDLQVLASLTLHEGDALMLLATFLWSVFSVLLRRHPPAVPATTFLTVQMVGGLLILVPFYAWEILAGRTMPLDATTAWVLPYTAVFPALLAFLFWNKGLAAVGPGVAGLYSNLIPVLTAVMAVGLLGETLSWFHACAMVLILGGIALVSRRPR</sequence>
<dbReference type="STRING" id="1150469.RSPPHO_02544"/>
<feature type="transmembrane region" description="Helical" evidence="6">
    <location>
        <begin position="21"/>
        <end position="38"/>
    </location>
</feature>
<dbReference type="InterPro" id="IPR037185">
    <property type="entry name" value="EmrE-like"/>
</dbReference>
<name>H6SMN5_PARPM</name>
<protein>
    <recommendedName>
        <fullName evidence="7">EamA domain-containing protein</fullName>
    </recommendedName>
</protein>
<evidence type="ECO:0000256" key="4">
    <source>
        <dbReference type="ARBA" id="ARBA00022989"/>
    </source>
</evidence>
<dbReference type="PANTHER" id="PTHR32322">
    <property type="entry name" value="INNER MEMBRANE TRANSPORTER"/>
    <property type="match status" value="1"/>
</dbReference>
<keyword evidence="5 6" id="KW-0472">Membrane</keyword>
<feature type="transmembrane region" description="Helical" evidence="6">
    <location>
        <begin position="89"/>
        <end position="109"/>
    </location>
</feature>
<feature type="transmembrane region" description="Helical" evidence="6">
    <location>
        <begin position="205"/>
        <end position="223"/>
    </location>
</feature>
<feature type="transmembrane region" description="Helical" evidence="6">
    <location>
        <begin position="148"/>
        <end position="171"/>
    </location>
</feature>
<evidence type="ECO:0000313" key="8">
    <source>
        <dbReference type="EMBL" id="CCG09170.1"/>
    </source>
</evidence>
<dbReference type="eggNOG" id="COG0697">
    <property type="taxonomic scope" value="Bacteria"/>
</dbReference>
<dbReference type="GO" id="GO:0016020">
    <property type="term" value="C:membrane"/>
    <property type="evidence" value="ECO:0007669"/>
    <property type="project" value="UniProtKB-SubCell"/>
</dbReference>
<dbReference type="EMBL" id="HE663493">
    <property type="protein sequence ID" value="CCG09170.1"/>
    <property type="molecule type" value="Genomic_DNA"/>
</dbReference>
<dbReference type="Pfam" id="PF00892">
    <property type="entry name" value="EamA"/>
    <property type="match status" value="2"/>
</dbReference>
<evidence type="ECO:0000313" key="9">
    <source>
        <dbReference type="Proteomes" id="UP000033220"/>
    </source>
</evidence>
<dbReference type="KEGG" id="rpm:RSPPHO_02544"/>